<protein>
    <recommendedName>
        <fullName evidence="4">Nickel uptake substrate-specific transmembrane region</fullName>
    </recommendedName>
</protein>
<evidence type="ECO:0000256" key="1">
    <source>
        <dbReference type="SAM" id="SignalP"/>
    </source>
</evidence>
<name>A0A517M6Q4_9BACT</name>
<dbReference type="KEGG" id="ruv:EC9_47730"/>
<proteinExistence type="predicted"/>
<keyword evidence="3" id="KW-1185">Reference proteome</keyword>
<reference evidence="2 3" key="1">
    <citation type="submission" date="2019-02" db="EMBL/GenBank/DDBJ databases">
        <title>Deep-cultivation of Planctomycetes and their phenomic and genomic characterization uncovers novel biology.</title>
        <authorList>
            <person name="Wiegand S."/>
            <person name="Jogler M."/>
            <person name="Boedeker C."/>
            <person name="Pinto D."/>
            <person name="Vollmers J."/>
            <person name="Rivas-Marin E."/>
            <person name="Kohn T."/>
            <person name="Peeters S.H."/>
            <person name="Heuer A."/>
            <person name="Rast P."/>
            <person name="Oberbeckmann S."/>
            <person name="Bunk B."/>
            <person name="Jeske O."/>
            <person name="Meyerdierks A."/>
            <person name="Storesund J.E."/>
            <person name="Kallscheuer N."/>
            <person name="Luecker S."/>
            <person name="Lage O.M."/>
            <person name="Pohl T."/>
            <person name="Merkel B.J."/>
            <person name="Hornburger P."/>
            <person name="Mueller R.-W."/>
            <person name="Bruemmer F."/>
            <person name="Labrenz M."/>
            <person name="Spormann A.M."/>
            <person name="Op den Camp H."/>
            <person name="Overmann J."/>
            <person name="Amann R."/>
            <person name="Jetten M.S.M."/>
            <person name="Mascher T."/>
            <person name="Medema M.H."/>
            <person name="Devos D.P."/>
            <person name="Kaster A.-K."/>
            <person name="Ovreas L."/>
            <person name="Rohde M."/>
            <person name="Galperin M.Y."/>
            <person name="Jogler C."/>
        </authorList>
    </citation>
    <scope>NUCLEOTIDE SEQUENCE [LARGE SCALE GENOMIC DNA]</scope>
    <source>
        <strain evidence="2 3">EC9</strain>
    </source>
</reference>
<dbReference type="InterPro" id="IPR013783">
    <property type="entry name" value="Ig-like_fold"/>
</dbReference>
<evidence type="ECO:0000313" key="2">
    <source>
        <dbReference type="EMBL" id="QDS90559.1"/>
    </source>
</evidence>
<feature type="chain" id="PRO_5021772793" description="Nickel uptake substrate-specific transmembrane region" evidence="1">
    <location>
        <begin position="21"/>
        <end position="178"/>
    </location>
</feature>
<accession>A0A517M6Q4</accession>
<gene>
    <name evidence="2" type="ORF">EC9_47730</name>
</gene>
<dbReference type="SUPFAM" id="SSF49478">
    <property type="entry name" value="Cna protein B-type domain"/>
    <property type="match status" value="1"/>
</dbReference>
<keyword evidence="1" id="KW-0732">Signal</keyword>
<organism evidence="2 3">
    <name type="scientific">Rosistilla ulvae</name>
    <dbReference type="NCBI Taxonomy" id="1930277"/>
    <lineage>
        <taxon>Bacteria</taxon>
        <taxon>Pseudomonadati</taxon>
        <taxon>Planctomycetota</taxon>
        <taxon>Planctomycetia</taxon>
        <taxon>Pirellulales</taxon>
        <taxon>Pirellulaceae</taxon>
        <taxon>Rosistilla</taxon>
    </lineage>
</organism>
<dbReference type="AlphaFoldDB" id="A0A517M6Q4"/>
<evidence type="ECO:0000313" key="3">
    <source>
        <dbReference type="Proteomes" id="UP000319557"/>
    </source>
</evidence>
<dbReference type="RefSeq" id="WP_218934366.1">
    <property type="nucleotide sequence ID" value="NZ_CP036261.1"/>
</dbReference>
<evidence type="ECO:0008006" key="4">
    <source>
        <dbReference type="Google" id="ProtNLM"/>
    </source>
</evidence>
<dbReference type="Gene3D" id="2.60.40.10">
    <property type="entry name" value="Immunoglobulins"/>
    <property type="match status" value="1"/>
</dbReference>
<dbReference type="EMBL" id="CP036261">
    <property type="protein sequence ID" value="QDS90559.1"/>
    <property type="molecule type" value="Genomic_DNA"/>
</dbReference>
<sequence length="178" mass="18360" precursor="true">MKIRKTLHATLAIWTCIGLAIPRAAVGNESPGQAPQVKPIAIAPRILDVALHRNGELQGAVVDSNGRPVEGAPVLIGRFGKPIAELRTDPQGRFVVGGLEGGIYQVVSHGAAQHCRVWPAGTAPATAKQGVIHVTEPAVARGAGTSRLHSIFANPLFAIAVVAASVAIPIATEDDDAS</sequence>
<dbReference type="Proteomes" id="UP000319557">
    <property type="component" value="Chromosome"/>
</dbReference>
<feature type="signal peptide" evidence="1">
    <location>
        <begin position="1"/>
        <end position="20"/>
    </location>
</feature>